<feature type="signal peptide" evidence="1">
    <location>
        <begin position="1"/>
        <end position="19"/>
    </location>
</feature>
<dbReference type="KEGG" id="lsf:I8J32_005905"/>
<name>A0A974Y2S6_9GAMM</name>
<gene>
    <name evidence="2" type="ORF">I8J32_005905</name>
</gene>
<dbReference type="AlphaFoldDB" id="A0A974Y2S6"/>
<evidence type="ECO:0008006" key="4">
    <source>
        <dbReference type="Google" id="ProtNLM"/>
    </source>
</evidence>
<evidence type="ECO:0000256" key="1">
    <source>
        <dbReference type="SAM" id="SignalP"/>
    </source>
</evidence>
<protein>
    <recommendedName>
        <fullName evidence="4">Lipoprotein</fullName>
    </recommendedName>
</protein>
<evidence type="ECO:0000313" key="3">
    <source>
        <dbReference type="Proteomes" id="UP000639274"/>
    </source>
</evidence>
<accession>A0A974Y2S6</accession>
<dbReference type="RefSeq" id="WP_200616224.1">
    <property type="nucleotide sequence ID" value="NZ_CP071518.1"/>
</dbReference>
<organism evidence="2 3">
    <name type="scientific">Agrilutibacter solisilvae</name>
    <dbReference type="NCBI Taxonomy" id="2763317"/>
    <lineage>
        <taxon>Bacteria</taxon>
        <taxon>Pseudomonadati</taxon>
        <taxon>Pseudomonadota</taxon>
        <taxon>Gammaproteobacteria</taxon>
        <taxon>Lysobacterales</taxon>
        <taxon>Lysobacteraceae</taxon>
        <taxon>Agrilutibacter</taxon>
    </lineage>
</organism>
<sequence>MIGLASLLIAGLFACMAYSNGKAEKAAVAVCAAAVPGQSLSAFRKAAASYPNARLDEFEEVVQFTAGGFGMYRTYCRVRRSGDVVASKSMEFVYE</sequence>
<dbReference type="EMBL" id="CP071518">
    <property type="protein sequence ID" value="QSX79395.1"/>
    <property type="molecule type" value="Genomic_DNA"/>
</dbReference>
<proteinExistence type="predicted"/>
<reference evidence="2 3" key="1">
    <citation type="submission" date="2021-03" db="EMBL/GenBank/DDBJ databases">
        <title>Lysobacter sp. nov. isolated from soil of gangwondo yeongwol, south Korea.</title>
        <authorList>
            <person name="Kim K.R."/>
            <person name="Kim K.H."/>
            <person name="Jeon C.O."/>
        </authorList>
    </citation>
    <scope>NUCLEOTIDE SEQUENCE [LARGE SCALE GENOMIC DNA]</scope>
    <source>
        <strain evidence="2 3">R19</strain>
    </source>
</reference>
<feature type="chain" id="PRO_5037316951" description="Lipoprotein" evidence="1">
    <location>
        <begin position="20"/>
        <end position="95"/>
    </location>
</feature>
<evidence type="ECO:0000313" key="2">
    <source>
        <dbReference type="EMBL" id="QSX79395.1"/>
    </source>
</evidence>
<keyword evidence="3" id="KW-1185">Reference proteome</keyword>
<keyword evidence="1" id="KW-0732">Signal</keyword>
<dbReference type="Proteomes" id="UP000639274">
    <property type="component" value="Chromosome"/>
</dbReference>